<feature type="region of interest" description="Disordered" evidence="1">
    <location>
        <begin position="29"/>
        <end position="69"/>
    </location>
</feature>
<dbReference type="Proteomes" id="UP000291101">
    <property type="component" value="Unassembled WGS sequence"/>
</dbReference>
<dbReference type="AlphaFoldDB" id="A0A4Q2T3V4"/>
<keyword evidence="3" id="KW-1185">Reference proteome</keyword>
<accession>A0A4Q2T3V4</accession>
<protein>
    <submittedName>
        <fullName evidence="2">Uncharacterized protein</fullName>
    </submittedName>
</protein>
<sequence>MGRPLGRWSSALSTAMVGVLLAGCGLELREPDAESTRDRESPSAEESPTPELDDSAEGTPGAWGRLTDPDSGATFVFPEAVMPSARETVTGQDGTDFLNWWYDYVEEDSEAHVELVAPLGEATMVLPPRAVLRIQTRRIRELGGRDLVITPGRPRRDGQVLESPYALEWQTPDERRLARVGVFNTRGMAVVVFVTMTGRDDPAFIRRVTKLVYDRVTAGIEVPVRPPSNLSPTGSA</sequence>
<comment type="caution">
    <text evidence="2">The sequence shown here is derived from an EMBL/GenBank/DDBJ whole genome shotgun (WGS) entry which is preliminary data.</text>
</comment>
<evidence type="ECO:0000313" key="3">
    <source>
        <dbReference type="Proteomes" id="UP000291101"/>
    </source>
</evidence>
<feature type="compositionally biased region" description="Basic and acidic residues" evidence="1">
    <location>
        <begin position="29"/>
        <end position="42"/>
    </location>
</feature>
<name>A0A4Q2T3V4_9ACTN</name>
<dbReference type="PROSITE" id="PS51257">
    <property type="entry name" value="PROKAR_LIPOPROTEIN"/>
    <property type="match status" value="1"/>
</dbReference>
<evidence type="ECO:0000256" key="1">
    <source>
        <dbReference type="SAM" id="MobiDB-lite"/>
    </source>
</evidence>
<proteinExistence type="predicted"/>
<gene>
    <name evidence="2" type="ORF">EUA94_08180</name>
</gene>
<dbReference type="RefSeq" id="WP_129426377.1">
    <property type="nucleotide sequence ID" value="NZ_SDWV01000006.1"/>
</dbReference>
<reference evidence="2 3" key="1">
    <citation type="submission" date="2019-01" db="EMBL/GenBank/DDBJ databases">
        <title>Novel species of Nocardioides.</title>
        <authorList>
            <person name="Liu Q."/>
            <person name="X Y.-H."/>
        </authorList>
    </citation>
    <scope>NUCLEOTIDE SEQUENCE [LARGE SCALE GENOMIC DNA]</scope>
    <source>
        <strain evidence="2 3">HLT2-9</strain>
    </source>
</reference>
<organism evidence="2 3">
    <name type="scientific">Nocardioides zhouii</name>
    <dbReference type="NCBI Taxonomy" id="1168729"/>
    <lineage>
        <taxon>Bacteria</taxon>
        <taxon>Bacillati</taxon>
        <taxon>Actinomycetota</taxon>
        <taxon>Actinomycetes</taxon>
        <taxon>Propionibacteriales</taxon>
        <taxon>Nocardioidaceae</taxon>
        <taxon>Nocardioides</taxon>
    </lineage>
</organism>
<dbReference type="EMBL" id="SDWV01000006">
    <property type="protein sequence ID" value="RYC12633.1"/>
    <property type="molecule type" value="Genomic_DNA"/>
</dbReference>
<evidence type="ECO:0000313" key="2">
    <source>
        <dbReference type="EMBL" id="RYC12633.1"/>
    </source>
</evidence>